<evidence type="ECO:0000256" key="3">
    <source>
        <dbReference type="PROSITE-ProRule" id="PRU00267"/>
    </source>
</evidence>
<feature type="region of interest" description="Disordered" evidence="4">
    <location>
        <begin position="266"/>
        <end position="324"/>
    </location>
</feature>
<feature type="compositionally biased region" description="Polar residues" evidence="4">
    <location>
        <begin position="305"/>
        <end position="324"/>
    </location>
</feature>
<dbReference type="PROSITE" id="PS50118">
    <property type="entry name" value="HMG_BOX_2"/>
    <property type="match status" value="1"/>
</dbReference>
<dbReference type="SUPFAM" id="SSF47095">
    <property type="entry name" value="HMG-box"/>
    <property type="match status" value="1"/>
</dbReference>
<dbReference type="CDD" id="cd01389">
    <property type="entry name" value="HMG-box_ROX1-like"/>
    <property type="match status" value="1"/>
</dbReference>
<feature type="region of interest" description="Disordered" evidence="4">
    <location>
        <begin position="188"/>
        <end position="217"/>
    </location>
</feature>
<gene>
    <name evidence="6" type="ORF">SERLADRAFT_435366</name>
</gene>
<dbReference type="Proteomes" id="UP000008064">
    <property type="component" value="Unassembled WGS sequence"/>
</dbReference>
<proteinExistence type="predicted"/>
<evidence type="ECO:0000256" key="1">
    <source>
        <dbReference type="ARBA" id="ARBA00023125"/>
    </source>
</evidence>
<sequence>MYYDASDVQKLESEKVDSSLCFASSALGWLLGPASCEVMPSPNYNHFRPSSAPAGSFYDQRQGYFDIFATSGTQELSSESQSVSLPHLPLSLLPPPHLSPASGVISPSHESTHHDHIPRPPNAFMLYRSDFLKKGVIPSHVERRQQNLSRIAGECWNMLSDEDKSYWHAKAAKIHAAHYAQYPNYKFRPSPRGINKRNQRAKDKMRRSTTEDTGSDRIRSLREKYTQLNGPAVAPARRRRRVPRSQKLLYGEDLFAAVNTPLPPSIPATPAASPSPIQSSLPYSTAKMSQDDIPSSPNMIWDQEPQGQTLSLDLSRPSSAAGSETGLSELMQDLDITPTAATFQQRSPMAIDSDNATWPSLAYTEDMSLNYGDMLGLHQLQLPFYNINYAELPGPSPNLGYPCGKAGDHLHSFYSDLPGPAACDPFCYGQSTPESVSVDFMANGEWTMQEALSQK</sequence>
<evidence type="ECO:0000313" key="6">
    <source>
        <dbReference type="EMBL" id="EGO27592.1"/>
    </source>
</evidence>
<accession>F8NNS0</accession>
<dbReference type="KEGG" id="sla:SERLADRAFT_435366"/>
<feature type="compositionally biased region" description="Polar residues" evidence="4">
    <location>
        <begin position="286"/>
        <end position="298"/>
    </location>
</feature>
<dbReference type="GO" id="GO:0005634">
    <property type="term" value="C:nucleus"/>
    <property type="evidence" value="ECO:0007669"/>
    <property type="project" value="UniProtKB-UniRule"/>
</dbReference>
<dbReference type="GO" id="GO:0000981">
    <property type="term" value="F:DNA-binding transcription factor activity, RNA polymerase II-specific"/>
    <property type="evidence" value="ECO:0007669"/>
    <property type="project" value="TreeGrafter"/>
</dbReference>
<name>F8NNS0_SERL9</name>
<feature type="compositionally biased region" description="Basic and acidic residues" evidence="4">
    <location>
        <begin position="200"/>
        <end position="217"/>
    </location>
</feature>
<dbReference type="PANTHER" id="PTHR45789:SF2">
    <property type="entry name" value="FI18025P1"/>
    <property type="match status" value="1"/>
</dbReference>
<evidence type="ECO:0000259" key="5">
    <source>
        <dbReference type="PROSITE" id="PS50118"/>
    </source>
</evidence>
<dbReference type="GO" id="GO:0000978">
    <property type="term" value="F:RNA polymerase II cis-regulatory region sequence-specific DNA binding"/>
    <property type="evidence" value="ECO:0007669"/>
    <property type="project" value="TreeGrafter"/>
</dbReference>
<dbReference type="SMART" id="SM00398">
    <property type="entry name" value="HMG"/>
    <property type="match status" value="1"/>
</dbReference>
<evidence type="ECO:0000256" key="2">
    <source>
        <dbReference type="ARBA" id="ARBA00023242"/>
    </source>
</evidence>
<dbReference type="HOGENOM" id="CLU_601524_0_0_1"/>
<dbReference type="EMBL" id="GL945431">
    <property type="protein sequence ID" value="EGO27592.1"/>
    <property type="molecule type" value="Genomic_DNA"/>
</dbReference>
<organism>
    <name type="scientific">Serpula lacrymans var. lacrymans (strain S7.9)</name>
    <name type="common">Dry rot fungus</name>
    <dbReference type="NCBI Taxonomy" id="578457"/>
    <lineage>
        <taxon>Eukaryota</taxon>
        <taxon>Fungi</taxon>
        <taxon>Dikarya</taxon>
        <taxon>Basidiomycota</taxon>
        <taxon>Agaricomycotina</taxon>
        <taxon>Agaricomycetes</taxon>
        <taxon>Agaricomycetidae</taxon>
        <taxon>Boletales</taxon>
        <taxon>Coniophorineae</taxon>
        <taxon>Serpulaceae</taxon>
        <taxon>Serpula</taxon>
    </lineage>
</organism>
<dbReference type="InterPro" id="IPR009071">
    <property type="entry name" value="HMG_box_dom"/>
</dbReference>
<dbReference type="PANTHER" id="PTHR45789">
    <property type="entry name" value="FI18025P1"/>
    <property type="match status" value="1"/>
</dbReference>
<dbReference type="Gene3D" id="1.10.30.10">
    <property type="entry name" value="High mobility group box domain"/>
    <property type="match status" value="1"/>
</dbReference>
<dbReference type="InterPro" id="IPR036910">
    <property type="entry name" value="HMG_box_dom_sf"/>
</dbReference>
<keyword evidence="1 3" id="KW-0238">DNA-binding</keyword>
<dbReference type="OrthoDB" id="6247875at2759"/>
<evidence type="ECO:0000256" key="4">
    <source>
        <dbReference type="SAM" id="MobiDB-lite"/>
    </source>
</evidence>
<dbReference type="Pfam" id="PF00505">
    <property type="entry name" value="HMG_box"/>
    <property type="match status" value="1"/>
</dbReference>
<keyword evidence="2 3" id="KW-0539">Nucleus</keyword>
<feature type="domain" description="HMG box" evidence="5">
    <location>
        <begin position="117"/>
        <end position="186"/>
    </location>
</feature>
<reference evidence="6" key="1">
    <citation type="submission" date="2011-04" db="EMBL/GenBank/DDBJ databases">
        <title>Evolution of plant cell wall degrading machinery underlies the functional diversity of forest fungi.</title>
        <authorList>
            <consortium name="US DOE Joint Genome Institute (JGI-PGF)"/>
            <person name="Eastwood D.C."/>
            <person name="Floudas D."/>
            <person name="Binder M."/>
            <person name="Majcherczyk A."/>
            <person name="Schneider P."/>
            <person name="Aerts A."/>
            <person name="Asiegbu F.O."/>
            <person name="Baker S.E."/>
            <person name="Barry K."/>
            <person name="Bendiksby M."/>
            <person name="Blumentritt M."/>
            <person name="Coutinho P.M."/>
            <person name="Cullen D."/>
            <person name="Cullen D."/>
            <person name="Gathman A."/>
            <person name="Goodell B."/>
            <person name="Henrissat B."/>
            <person name="Ihrmark K."/>
            <person name="Kauserud H."/>
            <person name="Kohler A."/>
            <person name="LaButti K."/>
            <person name="Lapidus A."/>
            <person name="Lavin J.L."/>
            <person name="Lee Y.-H."/>
            <person name="Lindquist E."/>
            <person name="Lilly W."/>
            <person name="Lucas S."/>
            <person name="Morin E."/>
            <person name="Murat C."/>
            <person name="Oguiza J.A."/>
            <person name="Park J."/>
            <person name="Pisabarro A.G."/>
            <person name="Riley R."/>
            <person name="Rosling A."/>
            <person name="Salamov A."/>
            <person name="Schmidt O."/>
            <person name="Schmutz J."/>
            <person name="Skrede I."/>
            <person name="Stenlid J."/>
            <person name="Wiebenga A."/>
            <person name="Xie X."/>
            <person name="Kues U."/>
            <person name="Hibbett D.S."/>
            <person name="Hoffmeister D."/>
            <person name="Hogberg N."/>
            <person name="Martin F."/>
            <person name="Grigoriev I.V."/>
            <person name="Watkinson S.C."/>
        </authorList>
    </citation>
    <scope>NUCLEOTIDE SEQUENCE</scope>
    <source>
        <strain evidence="6">S7.9</strain>
    </source>
</reference>
<feature type="compositionally biased region" description="Low complexity" evidence="4">
    <location>
        <begin position="268"/>
        <end position="282"/>
    </location>
</feature>
<dbReference type="AlphaFoldDB" id="F8NNS0"/>
<dbReference type="RefSeq" id="XP_007315683.1">
    <property type="nucleotide sequence ID" value="XM_007315621.1"/>
</dbReference>
<dbReference type="GeneID" id="18814531"/>
<feature type="DNA-binding region" description="HMG box" evidence="3">
    <location>
        <begin position="117"/>
        <end position="186"/>
    </location>
</feature>
<dbReference type="InterPro" id="IPR051356">
    <property type="entry name" value="SOX/SOX-like_TF"/>
</dbReference>
<protein>
    <recommendedName>
        <fullName evidence="5">HMG box domain-containing protein</fullName>
    </recommendedName>
</protein>